<keyword evidence="2" id="KW-0489">Methyltransferase</keyword>
<evidence type="ECO:0000256" key="4">
    <source>
        <dbReference type="SAM" id="MobiDB-lite"/>
    </source>
</evidence>
<protein>
    <recommendedName>
        <fullName evidence="5">DNA methylase adenine-specific domain-containing protein</fullName>
    </recommendedName>
</protein>
<dbReference type="GO" id="GO:0032259">
    <property type="term" value="P:methylation"/>
    <property type="evidence" value="ECO:0007669"/>
    <property type="project" value="UniProtKB-KW"/>
</dbReference>
<evidence type="ECO:0000256" key="3">
    <source>
        <dbReference type="ARBA" id="ARBA00022679"/>
    </source>
</evidence>
<dbReference type="Pfam" id="PF02384">
    <property type="entry name" value="N6_Mtase"/>
    <property type="match status" value="1"/>
</dbReference>
<dbReference type="SUPFAM" id="SSF53335">
    <property type="entry name" value="S-adenosyl-L-methionine-dependent methyltransferases"/>
    <property type="match status" value="1"/>
</dbReference>
<comment type="similarity">
    <text evidence="1">Belongs to the N(4)/N(6)-methyltransferase family.</text>
</comment>
<feature type="compositionally biased region" description="Low complexity" evidence="4">
    <location>
        <begin position="265"/>
        <end position="277"/>
    </location>
</feature>
<dbReference type="EMBL" id="BATB01000041">
    <property type="protein sequence ID" value="GAD56586.1"/>
    <property type="molecule type" value="Genomic_DNA"/>
</dbReference>
<dbReference type="OrthoDB" id="9806213at2"/>
<gene>
    <name evidence="6" type="ORF">MBELCI_2638</name>
</gene>
<dbReference type="AlphaFoldDB" id="U2YMW7"/>
<dbReference type="GO" id="GO:0003677">
    <property type="term" value="F:DNA binding"/>
    <property type="evidence" value="ECO:0007669"/>
    <property type="project" value="InterPro"/>
</dbReference>
<reference evidence="6" key="1">
    <citation type="journal article" date="2013" name="Genome Announc.">
        <title>Draft Genome Sequence of Loktanella cinnabarina LL-001T, Isolated from Deep-Sea Floor Sediment.</title>
        <authorList>
            <person name="Nishi S."/>
            <person name="Tsubouchi T."/>
            <person name="Takaki Y."/>
            <person name="Koyanagi R."/>
            <person name="Satoh N."/>
            <person name="Maruyama T."/>
            <person name="Hatada Y."/>
        </authorList>
    </citation>
    <scope>NUCLEOTIDE SEQUENCE [LARGE SCALE GENOMIC DNA]</scope>
    <source>
        <strain evidence="6">LL-001</strain>
    </source>
</reference>
<evidence type="ECO:0000313" key="6">
    <source>
        <dbReference type="EMBL" id="GAD56586.1"/>
    </source>
</evidence>
<dbReference type="Proteomes" id="UP000016566">
    <property type="component" value="Unassembled WGS sequence"/>
</dbReference>
<keyword evidence="3" id="KW-0808">Transferase</keyword>
<evidence type="ECO:0000313" key="7">
    <source>
        <dbReference type="Proteomes" id="UP000016566"/>
    </source>
</evidence>
<feature type="domain" description="DNA methylase adenine-specific" evidence="5">
    <location>
        <begin position="115"/>
        <end position="181"/>
    </location>
</feature>
<dbReference type="eggNOG" id="COG0827">
    <property type="taxonomic scope" value="Bacteria"/>
</dbReference>
<dbReference type="PANTHER" id="PTHR33841">
    <property type="entry name" value="DNA METHYLTRANSFERASE YEEA-RELATED"/>
    <property type="match status" value="1"/>
</dbReference>
<dbReference type="Gene3D" id="3.40.50.150">
    <property type="entry name" value="Vaccinia Virus protein VP39"/>
    <property type="match status" value="1"/>
</dbReference>
<dbReference type="PRINTS" id="PR00507">
    <property type="entry name" value="N12N6MTFRASE"/>
</dbReference>
<evidence type="ECO:0000256" key="1">
    <source>
        <dbReference type="ARBA" id="ARBA00006594"/>
    </source>
</evidence>
<keyword evidence="7" id="KW-1185">Reference proteome</keyword>
<comment type="caution">
    <text evidence="6">The sequence shown here is derived from an EMBL/GenBank/DDBJ whole genome shotgun (WGS) entry which is preliminary data.</text>
</comment>
<evidence type="ECO:0000259" key="5">
    <source>
        <dbReference type="Pfam" id="PF02384"/>
    </source>
</evidence>
<feature type="region of interest" description="Disordered" evidence="4">
    <location>
        <begin position="262"/>
        <end position="298"/>
    </location>
</feature>
<name>U2YMW7_9RHOB</name>
<organism evidence="6 7">
    <name type="scientific">Limimaricola cinnabarinus LL-001</name>
    <dbReference type="NCBI Taxonomy" id="1337093"/>
    <lineage>
        <taxon>Bacteria</taxon>
        <taxon>Pseudomonadati</taxon>
        <taxon>Pseudomonadota</taxon>
        <taxon>Alphaproteobacteria</taxon>
        <taxon>Rhodobacterales</taxon>
        <taxon>Paracoccaceae</taxon>
        <taxon>Limimaricola</taxon>
    </lineage>
</organism>
<dbReference type="GO" id="GO:0008170">
    <property type="term" value="F:N-methyltransferase activity"/>
    <property type="evidence" value="ECO:0007669"/>
    <property type="project" value="InterPro"/>
</dbReference>
<dbReference type="InterPro" id="IPR050953">
    <property type="entry name" value="N4_N6_ade-DNA_methylase"/>
</dbReference>
<dbReference type="PANTHER" id="PTHR33841:SF4">
    <property type="entry name" value="RESTRICTION MODIFICATION SYSTEM DNA SPECIFICITY DOMAIN"/>
    <property type="match status" value="1"/>
</dbReference>
<dbReference type="InterPro" id="IPR003356">
    <property type="entry name" value="DNA_methylase_A-5"/>
</dbReference>
<dbReference type="InterPro" id="IPR029063">
    <property type="entry name" value="SAM-dependent_MTases_sf"/>
</dbReference>
<sequence length="298" mass="31645">MTLHATFSPDTPADLGPECASSFNPALMAEMPQLLREAAQIIAGLSEAEAIEVARSVTQLATRTVWTARAPDLALRTFPCAAVEPEVMPLPVRALALKAGQLAASVPASQAIWMLGALYTALLPRSVRKTQGIYYTPPALAALMVNRASDVGTDWHTARIIDPACGAGALLHPALERMLASLAGHEAQHVLDEIGRRLRGVDLDPVAAWLAQVGIDMRLLPWCRRAKRPAPRVIHARDGLMPGARRDTSTWCSAIRPMARFGSTPRAGPGSRAASAAVPTSMRCSSSGPSSWRAPAAC</sequence>
<proteinExistence type="inferred from homology"/>
<evidence type="ECO:0000256" key="2">
    <source>
        <dbReference type="ARBA" id="ARBA00022603"/>
    </source>
</evidence>
<dbReference type="REBASE" id="75075">
    <property type="entry name" value="M.Lci001ORF2637P"/>
</dbReference>
<accession>U2YMW7</accession>